<proteinExistence type="predicted"/>
<sequence>MFLHLRRGCLHCHLLQDFNRLIKQSDNDSQFGKILVHLFRAFQNYRIGNFIDSYQAYEKPAKY</sequence>
<dbReference type="STRING" id="106549.A0A540LX62"/>
<evidence type="ECO:0000313" key="2">
    <source>
        <dbReference type="Proteomes" id="UP000315295"/>
    </source>
</evidence>
<gene>
    <name evidence="1" type="ORF">C1H46_023325</name>
</gene>
<evidence type="ECO:0000313" key="1">
    <source>
        <dbReference type="EMBL" id="TQD91091.1"/>
    </source>
</evidence>
<reference evidence="1 2" key="1">
    <citation type="journal article" date="2019" name="G3 (Bethesda)">
        <title>Sequencing of a Wild Apple (Malus baccata) Genome Unravels the Differences Between Cultivated and Wild Apple Species Regarding Disease Resistance and Cold Tolerance.</title>
        <authorList>
            <person name="Chen X."/>
        </authorList>
    </citation>
    <scope>NUCLEOTIDE SEQUENCE [LARGE SCALE GENOMIC DNA]</scope>
    <source>
        <strain evidence="2">cv. Shandingzi</strain>
        <tissue evidence="1">Leaves</tissue>
    </source>
</reference>
<name>A0A540LX62_MALBA</name>
<protein>
    <submittedName>
        <fullName evidence="1">Uncharacterized protein</fullName>
    </submittedName>
</protein>
<keyword evidence="2" id="KW-1185">Reference proteome</keyword>
<dbReference type="Proteomes" id="UP000315295">
    <property type="component" value="Unassembled WGS sequence"/>
</dbReference>
<comment type="caution">
    <text evidence="1">The sequence shown here is derived from an EMBL/GenBank/DDBJ whole genome shotgun (WGS) entry which is preliminary data.</text>
</comment>
<organism evidence="1 2">
    <name type="scientific">Malus baccata</name>
    <name type="common">Siberian crab apple</name>
    <name type="synonym">Pyrus baccata</name>
    <dbReference type="NCBI Taxonomy" id="106549"/>
    <lineage>
        <taxon>Eukaryota</taxon>
        <taxon>Viridiplantae</taxon>
        <taxon>Streptophyta</taxon>
        <taxon>Embryophyta</taxon>
        <taxon>Tracheophyta</taxon>
        <taxon>Spermatophyta</taxon>
        <taxon>Magnoliopsida</taxon>
        <taxon>eudicotyledons</taxon>
        <taxon>Gunneridae</taxon>
        <taxon>Pentapetalae</taxon>
        <taxon>rosids</taxon>
        <taxon>fabids</taxon>
        <taxon>Rosales</taxon>
        <taxon>Rosaceae</taxon>
        <taxon>Amygdaloideae</taxon>
        <taxon>Maleae</taxon>
        <taxon>Malus</taxon>
    </lineage>
</organism>
<dbReference type="AlphaFoldDB" id="A0A540LX62"/>
<accession>A0A540LX62</accession>
<dbReference type="EMBL" id="VIEB01000432">
    <property type="protein sequence ID" value="TQD91091.1"/>
    <property type="molecule type" value="Genomic_DNA"/>
</dbReference>